<sequence length="214" mass="23875">MHIIRDGPDQAATVLILAHGAGAGSDSEFMEFFAQSLTGPELAGELVVCRFDFPYMVTRRSTGIKRPPDRAAALTETWHQAINLVRRSSTPPHRLFIGGKSMGGRIASMVAEDEKVDGIVCLGYPFHPPGKPDKLRTEHLEDLNIPMLVCQGERDVFGHRVESDSWRLSRSIQFSWLTDGDHSFKPRKRSGLTETENRTTACQSIVEFIAKVQR</sequence>
<dbReference type="Pfam" id="PF20408">
    <property type="entry name" value="Abhydrolase_11"/>
    <property type="match status" value="1"/>
</dbReference>
<keyword evidence="2" id="KW-0378">Hydrolase</keyword>
<feature type="domain" description="KANL3/Tex30 alpha/beta hydrolase-like" evidence="1">
    <location>
        <begin position="13"/>
        <end position="209"/>
    </location>
</feature>
<name>A0A160TTC9_9ZZZZ</name>
<evidence type="ECO:0000313" key="2">
    <source>
        <dbReference type="EMBL" id="CUS50404.1"/>
    </source>
</evidence>
<evidence type="ECO:0000259" key="1">
    <source>
        <dbReference type="Pfam" id="PF20408"/>
    </source>
</evidence>
<dbReference type="PANTHER" id="PTHR13136">
    <property type="entry name" value="TESTIS DEVELOPMENT PROTEIN PRTD"/>
    <property type="match status" value="1"/>
</dbReference>
<dbReference type="Gene3D" id="3.40.50.1820">
    <property type="entry name" value="alpha/beta hydrolase"/>
    <property type="match status" value="1"/>
</dbReference>
<dbReference type="PANTHER" id="PTHR13136:SF11">
    <property type="entry name" value="TESTIS-EXPRESSED PROTEIN 30"/>
    <property type="match status" value="1"/>
</dbReference>
<gene>
    <name evidence="2" type="ORF">MGWOODY_XGa1749</name>
</gene>
<organism evidence="2">
    <name type="scientific">hydrothermal vent metagenome</name>
    <dbReference type="NCBI Taxonomy" id="652676"/>
    <lineage>
        <taxon>unclassified sequences</taxon>
        <taxon>metagenomes</taxon>
        <taxon>ecological metagenomes</taxon>
    </lineage>
</organism>
<dbReference type="InterPro" id="IPR029058">
    <property type="entry name" value="AB_hydrolase_fold"/>
</dbReference>
<dbReference type="InterPro" id="IPR026555">
    <property type="entry name" value="NSL3/Tex30"/>
</dbReference>
<dbReference type="SUPFAM" id="SSF53474">
    <property type="entry name" value="alpha/beta-Hydrolases"/>
    <property type="match status" value="1"/>
</dbReference>
<dbReference type="EMBL" id="CZRL01000029">
    <property type="protein sequence ID" value="CUS50404.1"/>
    <property type="molecule type" value="Genomic_DNA"/>
</dbReference>
<accession>A0A160TTC9</accession>
<proteinExistence type="predicted"/>
<protein>
    <submittedName>
        <fullName evidence="2">Predicted hydrolase of the alpha/beta-hydrolase fold</fullName>
    </submittedName>
</protein>
<dbReference type="GO" id="GO:0016787">
    <property type="term" value="F:hydrolase activity"/>
    <property type="evidence" value="ECO:0007669"/>
    <property type="project" value="UniProtKB-KW"/>
</dbReference>
<dbReference type="AlphaFoldDB" id="A0A160TTC9"/>
<reference evidence="2" key="1">
    <citation type="submission" date="2015-10" db="EMBL/GenBank/DDBJ databases">
        <authorList>
            <person name="Gilbert D.G."/>
        </authorList>
    </citation>
    <scope>NUCLEOTIDE SEQUENCE</scope>
</reference>
<dbReference type="InterPro" id="IPR046879">
    <property type="entry name" value="KANL3/Tex30_Abhydrolase"/>
</dbReference>